<evidence type="ECO:0000256" key="2">
    <source>
        <dbReference type="ARBA" id="ARBA00023043"/>
    </source>
</evidence>
<evidence type="ECO:0000313" key="7">
    <source>
        <dbReference type="EMBL" id="KAL2797405.1"/>
    </source>
</evidence>
<evidence type="ECO:0000259" key="6">
    <source>
        <dbReference type="Pfam" id="PF14420"/>
    </source>
</evidence>
<keyword evidence="1" id="KW-0677">Repeat</keyword>
<feature type="repeat" description="ANK" evidence="3">
    <location>
        <begin position="1014"/>
        <end position="1043"/>
    </location>
</feature>
<dbReference type="EMBL" id="JBFTWV010000019">
    <property type="protein sequence ID" value="KAL2797405.1"/>
    <property type="molecule type" value="Genomic_DNA"/>
</dbReference>
<dbReference type="Pfam" id="PF13637">
    <property type="entry name" value="Ank_4"/>
    <property type="match status" value="1"/>
</dbReference>
<feature type="coiled-coil region" evidence="4">
    <location>
        <begin position="276"/>
        <end position="424"/>
    </location>
</feature>
<feature type="repeat" description="ANK" evidence="3">
    <location>
        <begin position="1045"/>
        <end position="1077"/>
    </location>
</feature>
<dbReference type="Gene3D" id="3.40.50.300">
    <property type="entry name" value="P-loop containing nucleotide triphosphate hydrolases"/>
    <property type="match status" value="1"/>
</dbReference>
<dbReference type="InterPro" id="IPR036770">
    <property type="entry name" value="Ankyrin_rpt-contain_sf"/>
</dbReference>
<dbReference type="SUPFAM" id="SSF52540">
    <property type="entry name" value="P-loop containing nucleoside triphosphate hydrolases"/>
    <property type="match status" value="1"/>
</dbReference>
<keyword evidence="2 3" id="KW-0040">ANK repeat</keyword>
<feature type="region of interest" description="Disordered" evidence="5">
    <location>
        <begin position="605"/>
        <end position="628"/>
    </location>
</feature>
<gene>
    <name evidence="7" type="ORF">BJX66DRAFT_335023</name>
</gene>
<keyword evidence="8" id="KW-1185">Reference proteome</keyword>
<dbReference type="InterPro" id="IPR002110">
    <property type="entry name" value="Ankyrin_rpt"/>
</dbReference>
<evidence type="ECO:0000256" key="1">
    <source>
        <dbReference type="ARBA" id="ARBA00022737"/>
    </source>
</evidence>
<evidence type="ECO:0000256" key="3">
    <source>
        <dbReference type="PROSITE-ProRule" id="PRU00023"/>
    </source>
</evidence>
<dbReference type="PANTHER" id="PTHR24198:SF194">
    <property type="entry name" value="INVERSIN-A"/>
    <property type="match status" value="1"/>
</dbReference>
<dbReference type="InterPro" id="IPR027417">
    <property type="entry name" value="P-loop_NTPase"/>
</dbReference>
<organism evidence="7 8">
    <name type="scientific">Aspergillus keveii</name>
    <dbReference type="NCBI Taxonomy" id="714993"/>
    <lineage>
        <taxon>Eukaryota</taxon>
        <taxon>Fungi</taxon>
        <taxon>Dikarya</taxon>
        <taxon>Ascomycota</taxon>
        <taxon>Pezizomycotina</taxon>
        <taxon>Eurotiomycetes</taxon>
        <taxon>Eurotiomycetidae</taxon>
        <taxon>Eurotiales</taxon>
        <taxon>Aspergillaceae</taxon>
        <taxon>Aspergillus</taxon>
        <taxon>Aspergillus subgen. Nidulantes</taxon>
    </lineage>
</organism>
<dbReference type="PANTHER" id="PTHR24198">
    <property type="entry name" value="ANKYRIN REPEAT AND PROTEIN KINASE DOMAIN-CONTAINING PROTEIN"/>
    <property type="match status" value="1"/>
</dbReference>
<dbReference type="SUPFAM" id="SSF48403">
    <property type="entry name" value="Ankyrin repeat"/>
    <property type="match status" value="3"/>
</dbReference>
<protein>
    <submittedName>
        <fullName evidence="7">Ankyrin repeat-containing domain protein</fullName>
    </submittedName>
</protein>
<dbReference type="Pfam" id="PF12796">
    <property type="entry name" value="Ank_2"/>
    <property type="match status" value="4"/>
</dbReference>
<dbReference type="InterPro" id="IPR025676">
    <property type="entry name" value="Clr5_dom"/>
</dbReference>
<evidence type="ECO:0000256" key="5">
    <source>
        <dbReference type="SAM" id="MobiDB-lite"/>
    </source>
</evidence>
<proteinExistence type="predicted"/>
<feature type="repeat" description="ANK" evidence="3">
    <location>
        <begin position="1406"/>
        <end position="1438"/>
    </location>
</feature>
<dbReference type="Pfam" id="PF14420">
    <property type="entry name" value="Clr5"/>
    <property type="match status" value="1"/>
</dbReference>
<feature type="repeat" description="ANK" evidence="3">
    <location>
        <begin position="955"/>
        <end position="987"/>
    </location>
</feature>
<comment type="caution">
    <text evidence="7">The sequence shown here is derived from an EMBL/GenBank/DDBJ whole genome shotgun (WGS) entry which is preliminary data.</text>
</comment>
<evidence type="ECO:0000313" key="8">
    <source>
        <dbReference type="Proteomes" id="UP001610563"/>
    </source>
</evidence>
<evidence type="ECO:0000256" key="4">
    <source>
        <dbReference type="SAM" id="Coils"/>
    </source>
</evidence>
<dbReference type="PROSITE" id="PS50297">
    <property type="entry name" value="ANK_REP_REGION"/>
    <property type="match status" value="6"/>
</dbReference>
<accession>A0ABR4GEC9</accession>
<dbReference type="SMART" id="SM00248">
    <property type="entry name" value="ANK"/>
    <property type="match status" value="17"/>
</dbReference>
<dbReference type="CDD" id="cd00882">
    <property type="entry name" value="Ras_like_GTPase"/>
    <property type="match status" value="1"/>
</dbReference>
<feature type="repeat" description="ANK" evidence="3">
    <location>
        <begin position="1080"/>
        <end position="1112"/>
    </location>
</feature>
<dbReference type="Gene3D" id="1.25.40.20">
    <property type="entry name" value="Ankyrin repeat-containing domain"/>
    <property type="match status" value="4"/>
</dbReference>
<keyword evidence="4" id="KW-0175">Coiled coil</keyword>
<dbReference type="PROSITE" id="PS50088">
    <property type="entry name" value="ANK_REPEAT"/>
    <property type="match status" value="7"/>
</dbReference>
<feature type="repeat" description="ANK" evidence="3">
    <location>
        <begin position="1475"/>
        <end position="1507"/>
    </location>
</feature>
<name>A0ABR4GEC9_9EURO</name>
<feature type="domain" description="Clr5" evidence="6">
    <location>
        <begin position="496"/>
        <end position="548"/>
    </location>
</feature>
<feature type="region of interest" description="Disordered" evidence="5">
    <location>
        <begin position="478"/>
        <end position="498"/>
    </location>
</feature>
<dbReference type="Proteomes" id="UP001610563">
    <property type="component" value="Unassembled WGS sequence"/>
</dbReference>
<dbReference type="Pfam" id="PF00023">
    <property type="entry name" value="Ank"/>
    <property type="match status" value="1"/>
</dbReference>
<reference evidence="7 8" key="1">
    <citation type="submission" date="2024-07" db="EMBL/GenBank/DDBJ databases">
        <title>Section-level genome sequencing and comparative genomics of Aspergillus sections Usti and Cavernicolus.</title>
        <authorList>
            <consortium name="Lawrence Berkeley National Laboratory"/>
            <person name="Nybo J.L."/>
            <person name="Vesth T.C."/>
            <person name="Theobald S."/>
            <person name="Frisvad J.C."/>
            <person name="Larsen T.O."/>
            <person name="Kjaerboelling I."/>
            <person name="Rothschild-Mancinelli K."/>
            <person name="Lyhne E.K."/>
            <person name="Kogle M.E."/>
            <person name="Barry K."/>
            <person name="Clum A."/>
            <person name="Na H."/>
            <person name="Ledsgaard L."/>
            <person name="Lin J."/>
            <person name="Lipzen A."/>
            <person name="Kuo A."/>
            <person name="Riley R."/>
            <person name="Mondo S."/>
            <person name="Labutti K."/>
            <person name="Haridas S."/>
            <person name="Pangalinan J."/>
            <person name="Salamov A.A."/>
            <person name="Simmons B.A."/>
            <person name="Magnuson J.K."/>
            <person name="Chen J."/>
            <person name="Drula E."/>
            <person name="Henrissat B."/>
            <person name="Wiebenga A."/>
            <person name="Lubbers R.J."/>
            <person name="Gomes A.C."/>
            <person name="Makela M.R."/>
            <person name="Stajich J."/>
            <person name="Grigoriev I.V."/>
            <person name="Mortensen U.H."/>
            <person name="De Vries R.P."/>
            <person name="Baker S.E."/>
            <person name="Andersen M.R."/>
        </authorList>
    </citation>
    <scope>NUCLEOTIDE SEQUENCE [LARGE SCALE GENOMIC DNA]</scope>
    <source>
        <strain evidence="7 8">CBS 209.92</strain>
    </source>
</reference>
<dbReference type="PRINTS" id="PR01415">
    <property type="entry name" value="ANKYRIN"/>
</dbReference>
<sequence>MDLLNLSAKQLVDQAERFSAITGLTKSSPEDILFLVMGKTGSGKSTFIARCTGQNVTVGHGLYSCTSAIDTYSYRLPTSKLDGRLRTRRIHLIDTPGFNDTNRSDIETLGVLASYLGASYANGIQIHGIIFLHPITDNRMSGSSMRTMEMLKMICGWTSYENLVVATTMWPDISAATSHGALRVDSQETLEIREAELVTDPRFLGEVVDRGAAVFRHNETGAKDISSQTLSARRIVEHLIAEADSPTYKHKPLRIQREIIDERKTLGKLVAGTAIAEDLDRARRDHERQLRELETRLRKQLIKSDQRHTADLQDLKTEILHKIAKAEDEKRALRKTMGDLHDEERKAWMKKIHDLDKAFQAKIAEKEEELEDLKHSIHEIRQDANTSSWSSHDVEEFYAHEKVVNNASQELDDAKVNRDRWKRVLGNITNGLANGVGAGVTTSVVGGPALRWKMFAVGKSSVSPAEDVQDFSHTPSAACTGPLPGKMPKHAPKVPKSEWETQKQRIISLYSEPRMTLRRTIVLMKQRYGFDASESQYRTKLELWKVKKNATSDMWIWIDREIRLRAVEGKATDVFLHGKKQPREKIAKEIARNVTFADLLSNAEINSTPPEGITVATPPSEDAERHEESTRIQPLPWLQVWGEVVDLVTGIIRLNGKTWNDDQAIERILETVLPVKREKDIPSRAIHKALEMWPKDAPPLNMMSCPLLPDHELSHYTRQGIRMLALSLFLAINNRVGWDALYSCLKPVLQNWSRRFLGYICTSKTPSSKILCRQILCGAVKAGNIAVASRILKSGIKVTSHDKLMTIAFLERNLRMVNLLCTSGVPLEIAKYPVDPFGEREDFQMLRLLLEAGADPARVFQDEMPEYPLIFVAEIGSLKAVELLLDYKASINHYEPGQYGSCLQAATAYKHYDIVERLLLRGADIEIPHGPKYQVLLHIAFHDPDCVVALVMESAARAPIEIAAADNNMELVKLLHSYGANLNGRPGIQRCQRCEARHDIQSTEADLDEYWFLTPLQYAVRNQNIDLVSFLLANNADPNHASDHHNRTPLQMAVTLGSEKIVQLLLNAGAMVNAPAQGVGGRTALQAVAEAGSLTVTKLLIHYGADVNAPGAHNLGVTAVQAAALGGKDQIFDLLLSAGAGVYAQPAPIGGFTALQAAAAGGHAHIIKTLIRLGADGNSVGRHAGRTALQAVIQHKDHSNLEAVIDYGANINAPPSVCCGTPLQEASKHRWLDGARYLLSMGADADARPHSEASAGNDLTALGWAIENDDLNMVGLLLLWGADAQCAPNHSSSAPNALAFALQRGKPPSLIKTLLERANAVSTQESAELALTAAINGHYNDTSVYELLFDQTALSLSLDTAESSQRAWDEIIASDYLSPLDQTSQSAVIKLLLDKGADINRLHPEKNASCLHVALHYGCGQIAKFLLERGASPDVPATAEIGTPLQEAMDRCYLDIIGMILETGADVNAPPARQNGRTVLQMAARDGMFGLVARLLELGADVAASPAGKGGRTAIDCAAESGCIYMVQMLLNAYRGDEAIRNVCDRAAGYAENEGRVEIAEWLREYPS</sequence>
<feature type="repeat" description="ANK" evidence="3">
    <location>
        <begin position="1150"/>
        <end position="1182"/>
    </location>
</feature>